<dbReference type="Pfam" id="PF02508">
    <property type="entry name" value="Rnf-Nqr"/>
    <property type="match status" value="1"/>
</dbReference>
<evidence type="ECO:0008006" key="9">
    <source>
        <dbReference type="Google" id="ProtNLM"/>
    </source>
</evidence>
<dbReference type="GO" id="GO:0012505">
    <property type="term" value="C:endomembrane system"/>
    <property type="evidence" value="ECO:0007669"/>
    <property type="project" value="UniProtKB-SubCell"/>
</dbReference>
<evidence type="ECO:0000256" key="2">
    <source>
        <dbReference type="ARBA" id="ARBA00022448"/>
    </source>
</evidence>
<evidence type="ECO:0000256" key="3">
    <source>
        <dbReference type="ARBA" id="ARBA00022692"/>
    </source>
</evidence>
<feature type="transmembrane region" description="Helical" evidence="7">
    <location>
        <begin position="132"/>
        <end position="156"/>
    </location>
</feature>
<sequence>MANKSEAGTAIYGQTLLAGLWRENPVFRLLLGMCPTLAVTAAVKPALTMGCCVIFVLVCSNIIVSLMRNLLKPHLRILMFTLTIATFVTIADLFLKAFQPEMSEVLGPYVPLIIVNCIIICRAEACASKNGLVVSVIDAVGMGVGFTLTLCVLAGIRELLATGAIFER</sequence>
<evidence type="ECO:0000256" key="5">
    <source>
        <dbReference type="ARBA" id="ARBA00022989"/>
    </source>
</evidence>
<dbReference type="PANTHER" id="PTHR30586">
    <property type="entry name" value="ELECTRON TRANSPORT COMPLEX PROTEIN RNFE"/>
    <property type="match status" value="1"/>
</dbReference>
<dbReference type="EMBL" id="BARV01006828">
    <property type="protein sequence ID" value="GAI17219.1"/>
    <property type="molecule type" value="Genomic_DNA"/>
</dbReference>
<dbReference type="AlphaFoldDB" id="X1NEX4"/>
<evidence type="ECO:0000256" key="1">
    <source>
        <dbReference type="ARBA" id="ARBA00004127"/>
    </source>
</evidence>
<dbReference type="InterPro" id="IPR003667">
    <property type="entry name" value="NqrDE/RnfAE"/>
</dbReference>
<accession>X1NEX4</accession>
<proteinExistence type="predicted"/>
<dbReference type="PIRSF" id="PIRSF006102">
    <property type="entry name" value="NQR_DE"/>
    <property type="match status" value="1"/>
</dbReference>
<reference evidence="8" key="1">
    <citation type="journal article" date="2014" name="Front. Microbiol.">
        <title>High frequency of phylogenetically diverse reductive dehalogenase-homologous genes in deep subseafloor sedimentary metagenomes.</title>
        <authorList>
            <person name="Kawai M."/>
            <person name="Futagami T."/>
            <person name="Toyoda A."/>
            <person name="Takaki Y."/>
            <person name="Nishi S."/>
            <person name="Hori S."/>
            <person name="Arai W."/>
            <person name="Tsubouchi T."/>
            <person name="Morono Y."/>
            <person name="Uchiyama I."/>
            <person name="Ito T."/>
            <person name="Fujiyama A."/>
            <person name="Inagaki F."/>
            <person name="Takami H."/>
        </authorList>
    </citation>
    <scope>NUCLEOTIDE SEQUENCE</scope>
    <source>
        <strain evidence="8">Expedition CK06-06</strain>
    </source>
</reference>
<keyword evidence="4" id="KW-1278">Translocase</keyword>
<feature type="transmembrane region" description="Helical" evidence="7">
    <location>
        <begin position="105"/>
        <end position="125"/>
    </location>
</feature>
<dbReference type="NCBIfam" id="NF009070">
    <property type="entry name" value="PRK12405.1"/>
    <property type="match status" value="1"/>
</dbReference>
<keyword evidence="3 7" id="KW-0812">Transmembrane</keyword>
<evidence type="ECO:0000256" key="7">
    <source>
        <dbReference type="SAM" id="Phobius"/>
    </source>
</evidence>
<evidence type="ECO:0000256" key="4">
    <source>
        <dbReference type="ARBA" id="ARBA00022967"/>
    </source>
</evidence>
<name>X1NEX4_9ZZZZ</name>
<keyword evidence="5 7" id="KW-1133">Transmembrane helix</keyword>
<gene>
    <name evidence="8" type="ORF">S06H3_13975</name>
</gene>
<feature type="transmembrane region" description="Helical" evidence="7">
    <location>
        <begin position="46"/>
        <end position="66"/>
    </location>
</feature>
<keyword evidence="2" id="KW-0813">Transport</keyword>
<protein>
    <recommendedName>
        <fullName evidence="9">Electron transport complex subunit RsxE</fullName>
    </recommendedName>
</protein>
<comment type="subcellular location">
    <subcellularLocation>
        <location evidence="1">Endomembrane system</location>
        <topology evidence="1">Multi-pass membrane protein</topology>
    </subcellularLocation>
</comment>
<evidence type="ECO:0000313" key="8">
    <source>
        <dbReference type="EMBL" id="GAI17219.1"/>
    </source>
</evidence>
<keyword evidence="6 7" id="KW-0472">Membrane</keyword>
<comment type="caution">
    <text evidence="8">The sequence shown here is derived from an EMBL/GenBank/DDBJ whole genome shotgun (WGS) entry which is preliminary data.</text>
</comment>
<organism evidence="8">
    <name type="scientific">marine sediment metagenome</name>
    <dbReference type="NCBI Taxonomy" id="412755"/>
    <lineage>
        <taxon>unclassified sequences</taxon>
        <taxon>metagenomes</taxon>
        <taxon>ecological metagenomes</taxon>
    </lineage>
</organism>
<feature type="non-terminal residue" evidence="8">
    <location>
        <position position="168"/>
    </location>
</feature>
<feature type="transmembrane region" description="Helical" evidence="7">
    <location>
        <begin position="78"/>
        <end position="99"/>
    </location>
</feature>
<dbReference type="PANTHER" id="PTHR30586:SF0">
    <property type="entry name" value="ION-TRANSLOCATING OXIDOREDUCTASE COMPLEX SUBUNIT E"/>
    <property type="match status" value="1"/>
</dbReference>
<evidence type="ECO:0000256" key="6">
    <source>
        <dbReference type="ARBA" id="ARBA00023136"/>
    </source>
</evidence>
<dbReference type="GO" id="GO:0005886">
    <property type="term" value="C:plasma membrane"/>
    <property type="evidence" value="ECO:0007669"/>
    <property type="project" value="TreeGrafter"/>
</dbReference>